<dbReference type="InterPro" id="IPR033729">
    <property type="entry name" value="SerRS_core"/>
</dbReference>
<feature type="binding site" evidence="9">
    <location>
        <begin position="288"/>
        <end position="290"/>
    </location>
    <ligand>
        <name>ATP</name>
        <dbReference type="ChEBI" id="CHEBI:30616"/>
    </ligand>
</feature>
<keyword evidence="6 12" id="KW-0030">Aminoacyl-tRNA synthetase</keyword>
<dbReference type="eggNOG" id="arCOG00403">
    <property type="taxonomic scope" value="Archaea"/>
</dbReference>
<dbReference type="SUPFAM" id="SSF46589">
    <property type="entry name" value="tRNA-binding arm"/>
    <property type="match status" value="1"/>
</dbReference>
<dbReference type="EMBL" id="CP000852">
    <property type="protein sequence ID" value="ABW01719.1"/>
    <property type="molecule type" value="Genomic_DNA"/>
</dbReference>
<dbReference type="InterPro" id="IPR006195">
    <property type="entry name" value="aa-tRNA-synth_II"/>
</dbReference>
<proteinExistence type="predicted"/>
<dbReference type="Pfam" id="PF00587">
    <property type="entry name" value="tRNA-synt_2b"/>
    <property type="match status" value="1"/>
</dbReference>
<feature type="binding site" evidence="8">
    <location>
        <position position="408"/>
    </location>
    <ligand>
        <name>L-serine</name>
        <dbReference type="ChEBI" id="CHEBI:33384"/>
    </ligand>
</feature>
<feature type="binding site" evidence="9">
    <location>
        <begin position="304"/>
        <end position="307"/>
    </location>
    <ligand>
        <name>ATP</name>
        <dbReference type="ChEBI" id="CHEBI:30616"/>
    </ligand>
</feature>
<dbReference type="Gene3D" id="3.30.930.10">
    <property type="entry name" value="Bira Bifunctional Protein, Domain 2"/>
    <property type="match status" value="1"/>
</dbReference>
<evidence type="ECO:0000256" key="1">
    <source>
        <dbReference type="ARBA" id="ARBA00012840"/>
    </source>
</evidence>
<feature type="domain" description="Aminoacyl-transfer RNA synthetases class-II family profile" evidence="11">
    <location>
        <begin position="210"/>
        <end position="435"/>
    </location>
</feature>
<evidence type="ECO:0000256" key="5">
    <source>
        <dbReference type="ARBA" id="ARBA00022917"/>
    </source>
</evidence>
<organism evidence="12 13">
    <name type="scientific">Caldivirga maquilingensis (strain ATCC 700844 / DSM 13496 / JCM 10307 / IC-167)</name>
    <dbReference type="NCBI Taxonomy" id="397948"/>
    <lineage>
        <taxon>Archaea</taxon>
        <taxon>Thermoproteota</taxon>
        <taxon>Thermoprotei</taxon>
        <taxon>Thermoproteales</taxon>
        <taxon>Thermoproteaceae</taxon>
        <taxon>Caldivirga</taxon>
    </lineage>
</organism>
<dbReference type="NCBIfam" id="TIGR00414">
    <property type="entry name" value="serS"/>
    <property type="match status" value="1"/>
</dbReference>
<dbReference type="InterPro" id="IPR002314">
    <property type="entry name" value="aa-tRNA-synt_IIb"/>
</dbReference>
<dbReference type="AlphaFoldDB" id="A8MD63"/>
<feature type="binding site" evidence="9">
    <location>
        <begin position="375"/>
        <end position="378"/>
    </location>
    <ligand>
        <name>ATP</name>
        <dbReference type="ChEBI" id="CHEBI:30616"/>
    </ligand>
</feature>
<dbReference type="GO" id="GO:0006434">
    <property type="term" value="P:seryl-tRNA aminoacylation"/>
    <property type="evidence" value="ECO:0007669"/>
    <property type="project" value="UniProtKB-UniRule"/>
</dbReference>
<keyword evidence="13" id="KW-1185">Reference proteome</keyword>
<keyword evidence="4 9" id="KW-0067">ATP-binding</keyword>
<evidence type="ECO:0000256" key="8">
    <source>
        <dbReference type="PIRSR" id="PIRSR001529-1"/>
    </source>
</evidence>
<accession>A8MD63</accession>
<name>A8MD63_CALMQ</name>
<dbReference type="Proteomes" id="UP000001137">
    <property type="component" value="Chromosome"/>
</dbReference>
<dbReference type="InterPro" id="IPR045864">
    <property type="entry name" value="aa-tRNA-synth_II/BPL/LPL"/>
</dbReference>
<gene>
    <name evidence="12" type="ordered locus">Cmaq_0885</name>
</gene>
<dbReference type="PANTHER" id="PTHR11778">
    <property type="entry name" value="SERYL-TRNA SYNTHETASE"/>
    <property type="match status" value="1"/>
</dbReference>
<dbReference type="Gene3D" id="1.10.287.40">
    <property type="entry name" value="Serine-tRNA synthetase, tRNA binding domain"/>
    <property type="match status" value="1"/>
</dbReference>
<dbReference type="InterPro" id="IPR002317">
    <property type="entry name" value="Ser-tRNA-ligase_type_1"/>
</dbReference>
<evidence type="ECO:0000313" key="12">
    <source>
        <dbReference type="EMBL" id="ABW01719.1"/>
    </source>
</evidence>
<keyword evidence="10" id="KW-0175">Coiled coil</keyword>
<dbReference type="InterPro" id="IPR010978">
    <property type="entry name" value="tRNA-bd_arm"/>
</dbReference>
<dbReference type="KEGG" id="cma:Cmaq_0885"/>
<feature type="binding site" evidence="8">
    <location>
        <position position="311"/>
    </location>
    <ligand>
        <name>L-serine</name>
        <dbReference type="ChEBI" id="CHEBI:33384"/>
    </ligand>
</feature>
<dbReference type="EC" id="6.1.1.11" evidence="1 7"/>
<dbReference type="Pfam" id="PF02403">
    <property type="entry name" value="Seryl_tRNA_N"/>
    <property type="match status" value="1"/>
</dbReference>
<dbReference type="GO" id="GO:0005524">
    <property type="term" value="F:ATP binding"/>
    <property type="evidence" value="ECO:0007669"/>
    <property type="project" value="UniProtKB-KW"/>
</dbReference>
<feature type="coiled-coil region" evidence="10">
    <location>
        <begin position="75"/>
        <end position="116"/>
    </location>
</feature>
<keyword evidence="2 12" id="KW-0436">Ligase</keyword>
<dbReference type="PROSITE" id="PS50862">
    <property type="entry name" value="AA_TRNA_LIGASE_II"/>
    <property type="match status" value="1"/>
</dbReference>
<protein>
    <recommendedName>
        <fullName evidence="1 7">Serine--tRNA ligase</fullName>
        <ecNumber evidence="1 7">6.1.1.11</ecNumber>
    </recommendedName>
</protein>
<evidence type="ECO:0000256" key="7">
    <source>
        <dbReference type="NCBIfam" id="TIGR00414"/>
    </source>
</evidence>
<dbReference type="SUPFAM" id="SSF55681">
    <property type="entry name" value="Class II aaRS and biotin synthetases"/>
    <property type="match status" value="1"/>
</dbReference>
<dbReference type="PIRSF" id="PIRSF001529">
    <property type="entry name" value="Ser-tRNA-synth_IIa"/>
    <property type="match status" value="1"/>
</dbReference>
<reference evidence="12 13" key="1">
    <citation type="submission" date="2007-10" db="EMBL/GenBank/DDBJ databases">
        <title>Complete sequence of Caldivirga maquilingensis IC-167.</title>
        <authorList>
            <consortium name="US DOE Joint Genome Institute"/>
            <person name="Copeland A."/>
            <person name="Lucas S."/>
            <person name="Lapidus A."/>
            <person name="Barry K."/>
            <person name="Glavina del Rio T."/>
            <person name="Dalin E."/>
            <person name="Tice H."/>
            <person name="Pitluck S."/>
            <person name="Saunders E."/>
            <person name="Brettin T."/>
            <person name="Bruce D."/>
            <person name="Detter J.C."/>
            <person name="Han C."/>
            <person name="Schmutz J."/>
            <person name="Larimer F."/>
            <person name="Land M."/>
            <person name="Hauser L."/>
            <person name="Kyrpides N."/>
            <person name="Ivanova N."/>
            <person name="Biddle J.F."/>
            <person name="Zhang Z."/>
            <person name="Fitz-Gibbon S.T."/>
            <person name="Lowe T.M."/>
            <person name="Saltikov C."/>
            <person name="House C.H."/>
            <person name="Richardson P."/>
        </authorList>
    </citation>
    <scope>NUCLEOTIDE SEQUENCE [LARGE SCALE GENOMIC DNA]</scope>
    <source>
        <strain evidence="13">ATCC 700844 / DSM 13496 / JCM 10307 / IC-167</strain>
    </source>
</reference>
<dbReference type="GO" id="GO:0004828">
    <property type="term" value="F:serine-tRNA ligase activity"/>
    <property type="evidence" value="ECO:0007669"/>
    <property type="project" value="UniProtKB-UniRule"/>
</dbReference>
<evidence type="ECO:0000256" key="9">
    <source>
        <dbReference type="PIRSR" id="PIRSR001529-2"/>
    </source>
</evidence>
<dbReference type="InterPro" id="IPR042103">
    <property type="entry name" value="SerRS_1_N_sf"/>
</dbReference>
<dbReference type="PRINTS" id="PR00981">
    <property type="entry name" value="TRNASYNTHSER"/>
</dbReference>
<evidence type="ECO:0000256" key="2">
    <source>
        <dbReference type="ARBA" id="ARBA00022598"/>
    </source>
</evidence>
<feature type="binding site" evidence="8">
    <location>
        <position position="257"/>
    </location>
    <ligand>
        <name>L-serine</name>
        <dbReference type="ChEBI" id="CHEBI:33384"/>
    </ligand>
</feature>
<keyword evidence="5" id="KW-0648">Protein biosynthesis</keyword>
<sequence>MLEAVNVSWSLLTALRERPGEVRRMLKWRGYEESMVDQFIALDNQWKSIKVKADELRHRRNSLSSQISKAPPEARGLMIEEANKVLKELENLNAELKRIEDERDRLLRRFPNLLHESVYSTCPNESAESVALKYFGKPKAWRGYLSELSGFNGLEFNVIDWQPIGHADMLERVLGLGDTAKAGEVAGSRFFYLFDDVAWLNLALSLYAVDFLTQRGFRLVMPPHMLNYDVISSVIDFDAFKDAIYSVDNEQLYLIGTAEHPLAALYRGSELLEKDLPILLAGFSPSYRKEAGAGNRDLKGIFRVHQFYKVEQFAFTLPEDSWSWHEKLLGNLIDIWSSLELPFRVVLVCPREMSRTAAKQYDLEAWMPAQGMFREMASCSNVTDWQSYRLGIRVIRKGMRREYVHTLNSTAIAVERTITAILENNQEEDGTVRIPKVLNKYLEAFPKAPRDYIHPRAKIIRDSEGKIVDIVKIS</sequence>
<evidence type="ECO:0000256" key="3">
    <source>
        <dbReference type="ARBA" id="ARBA00022741"/>
    </source>
</evidence>
<evidence type="ECO:0000256" key="4">
    <source>
        <dbReference type="ARBA" id="ARBA00022840"/>
    </source>
</evidence>
<dbReference type="STRING" id="397948.Cmaq_0885"/>
<feature type="site" description="Important for serine binding" evidence="8">
    <location>
        <position position="410"/>
    </location>
</feature>
<dbReference type="GO" id="GO:0005737">
    <property type="term" value="C:cytoplasm"/>
    <property type="evidence" value="ECO:0007669"/>
    <property type="project" value="UniProtKB-UniRule"/>
</dbReference>
<dbReference type="InterPro" id="IPR015866">
    <property type="entry name" value="Ser-tRNA-synth_1_N"/>
</dbReference>
<dbReference type="HOGENOM" id="CLU_023797_0_1_2"/>
<evidence type="ECO:0000256" key="6">
    <source>
        <dbReference type="ARBA" id="ARBA00023146"/>
    </source>
</evidence>
<evidence type="ECO:0000256" key="10">
    <source>
        <dbReference type="SAM" id="Coils"/>
    </source>
</evidence>
<dbReference type="CDD" id="cd00770">
    <property type="entry name" value="SerRS_core"/>
    <property type="match status" value="1"/>
</dbReference>
<feature type="binding site" evidence="8">
    <location>
        <position position="288"/>
    </location>
    <ligand>
        <name>L-serine</name>
        <dbReference type="ChEBI" id="CHEBI:33384"/>
    </ligand>
</feature>
<keyword evidence="3" id="KW-0547">Nucleotide-binding</keyword>
<evidence type="ECO:0000313" key="13">
    <source>
        <dbReference type="Proteomes" id="UP000001137"/>
    </source>
</evidence>
<evidence type="ECO:0000259" key="11">
    <source>
        <dbReference type="PROSITE" id="PS50862"/>
    </source>
</evidence>